<dbReference type="Gene3D" id="2.60.40.10">
    <property type="entry name" value="Immunoglobulins"/>
    <property type="match status" value="1"/>
</dbReference>
<dbReference type="PROSITE" id="PS50853">
    <property type="entry name" value="FN3"/>
    <property type="match status" value="1"/>
</dbReference>
<organism evidence="3">
    <name type="scientific">freshwater metagenome</name>
    <dbReference type="NCBI Taxonomy" id="449393"/>
    <lineage>
        <taxon>unclassified sequences</taxon>
        <taxon>metagenomes</taxon>
        <taxon>ecological metagenomes</taxon>
    </lineage>
</organism>
<dbReference type="InterPro" id="IPR005046">
    <property type="entry name" value="DUF285"/>
</dbReference>
<protein>
    <submittedName>
        <fullName evidence="3">Unannotated protein</fullName>
    </submittedName>
</protein>
<feature type="domain" description="Ig-like" evidence="1">
    <location>
        <begin position="619"/>
        <end position="740"/>
    </location>
</feature>
<dbReference type="InterPro" id="IPR013783">
    <property type="entry name" value="Ig-like_fold"/>
</dbReference>
<reference evidence="3" key="1">
    <citation type="submission" date="2020-05" db="EMBL/GenBank/DDBJ databases">
        <authorList>
            <person name="Chiriac C."/>
            <person name="Salcher M."/>
            <person name="Ghai R."/>
            <person name="Kavagutti S V."/>
        </authorList>
    </citation>
    <scope>NUCLEOTIDE SEQUENCE</scope>
</reference>
<accession>A0A6J7K0K4</accession>
<evidence type="ECO:0000259" key="1">
    <source>
        <dbReference type="PROSITE" id="PS50835"/>
    </source>
</evidence>
<dbReference type="InterPro" id="IPR003961">
    <property type="entry name" value="FN3_dom"/>
</dbReference>
<dbReference type="CDD" id="cd00063">
    <property type="entry name" value="FN3"/>
    <property type="match status" value="1"/>
</dbReference>
<gene>
    <name evidence="3" type="ORF">UFOPK3773_01320</name>
</gene>
<dbReference type="SUPFAM" id="SSF49265">
    <property type="entry name" value="Fibronectin type III"/>
    <property type="match status" value="1"/>
</dbReference>
<evidence type="ECO:0000313" key="3">
    <source>
        <dbReference type="EMBL" id="CAB4949468.1"/>
    </source>
</evidence>
<dbReference type="Pfam" id="PF03382">
    <property type="entry name" value="DUF285"/>
    <property type="match status" value="1"/>
</dbReference>
<name>A0A6J7K0K4_9ZZZZ</name>
<dbReference type="InterPro" id="IPR036116">
    <property type="entry name" value="FN3_sf"/>
</dbReference>
<dbReference type="EMBL" id="CAFBNF010000152">
    <property type="protein sequence ID" value="CAB4949468.1"/>
    <property type="molecule type" value="Genomic_DNA"/>
</dbReference>
<sequence>MRSSSPSGTNLTSHLRRVAIAVTASALVALGVGVGATPAAAVPAVACGNGAGEAMCLTFALPSDLAGNYVFFPLEGASSVYVDWGDGSPVAGPITSVGASAVPHTYFVGGTTQVKIYGTSLDHFGHGTSWSGADSLGSVDSWGGLGLKSLAMALNSSSALTSVPATLPSTVTDIGGMFQSSGFAGDDNIGLWDTTYVTTMSNAFQFATRFDKSLGAWKMGSVTDATGMLNYSGMSVQSYDATLNGWNSQTRAQSLTVGAAGLYYSSAGSSAHAALQVDPFGWVLDDAGPASAATLSSVGLSGSETIRSTLQANAVTAYQPRLTYQWQTSVTGVGSWSDLAGETNFTLLVPDLQAGKYLRVCVNANNSVGTPVDLCSDATGEIAGIDPSVGTVTITGSAVTGLTLTAQTPEFIPGVPAATLTYAWAISDSSTGNGSDGIRDETGSTLLLTDSMIGRYIYVCVSDGVNQDTCTFPLTGPILGVAPNFSSVTVTGALTVRSTATATLTGLVGAPAREVFYQWYSSANGSSGWTAFGELVEVPTVSIPYSQFHRYLRVTVKVTADGFPDHVDTSSAVRVSASTPNVPRSVKGLAGDKAALVSWTAPADNGGAAVNYYKVTATPKVGTTTRTCTTVTNSGALSCQVNGLAAGVGYRFTVKAHNSVGFGAASAQSAVVTPIGITWTKSGKVITAKFTPVSGATKYTEASTGATKASGVCSVAGSGSARRVTCVITLKAGKSTLTVSAFKTATVVVKAIRVQTV</sequence>
<dbReference type="AlphaFoldDB" id="A0A6J7K0K4"/>
<evidence type="ECO:0000259" key="2">
    <source>
        <dbReference type="PROSITE" id="PS50853"/>
    </source>
</evidence>
<dbReference type="PROSITE" id="PS50835">
    <property type="entry name" value="IG_LIKE"/>
    <property type="match status" value="1"/>
</dbReference>
<feature type="domain" description="Fibronectin type-III" evidence="2">
    <location>
        <begin position="579"/>
        <end position="676"/>
    </location>
</feature>
<dbReference type="Pfam" id="PF00041">
    <property type="entry name" value="fn3"/>
    <property type="match status" value="1"/>
</dbReference>
<dbReference type="InterPro" id="IPR007110">
    <property type="entry name" value="Ig-like_dom"/>
</dbReference>
<dbReference type="SMART" id="SM00060">
    <property type="entry name" value="FN3"/>
    <property type="match status" value="2"/>
</dbReference>
<dbReference type="Gene3D" id="2.60.40.2700">
    <property type="match status" value="2"/>
</dbReference>
<proteinExistence type="predicted"/>